<dbReference type="Proteomes" id="UP001055811">
    <property type="component" value="Linkage Group LG01"/>
</dbReference>
<accession>A0ACB9GY05</accession>
<name>A0ACB9GY05_CICIN</name>
<reference evidence="1 2" key="2">
    <citation type="journal article" date="2022" name="Mol. Ecol. Resour.">
        <title>The genomes of chicory, endive, great burdock and yacon provide insights into Asteraceae paleo-polyploidization history and plant inulin production.</title>
        <authorList>
            <person name="Fan W."/>
            <person name="Wang S."/>
            <person name="Wang H."/>
            <person name="Wang A."/>
            <person name="Jiang F."/>
            <person name="Liu H."/>
            <person name="Zhao H."/>
            <person name="Xu D."/>
            <person name="Zhang Y."/>
        </authorList>
    </citation>
    <scope>NUCLEOTIDE SEQUENCE [LARGE SCALE GENOMIC DNA]</scope>
    <source>
        <strain evidence="2">cv. Punajuju</strain>
        <tissue evidence="1">Leaves</tissue>
    </source>
</reference>
<protein>
    <submittedName>
        <fullName evidence="1">Uncharacterized protein</fullName>
    </submittedName>
</protein>
<evidence type="ECO:0000313" key="1">
    <source>
        <dbReference type="EMBL" id="KAI3788385.1"/>
    </source>
</evidence>
<proteinExistence type="predicted"/>
<sequence length="133" mass="15086">MESIVRESSPEAKNIIDNQENNNNDVQARGRWEIHNQIKGNGVNVENYDVQQKQDEKEGDRSTKSQVIGLEILSPINKKLDGPNDKRDKGETDGPVKEIPVKVGNDPMRKEDEPRTDNKESQKLQSFNVGEMD</sequence>
<gene>
    <name evidence="1" type="ORF">L2E82_01149</name>
</gene>
<dbReference type="EMBL" id="CM042009">
    <property type="protein sequence ID" value="KAI3788385.1"/>
    <property type="molecule type" value="Genomic_DNA"/>
</dbReference>
<organism evidence="1 2">
    <name type="scientific">Cichorium intybus</name>
    <name type="common">Chicory</name>
    <dbReference type="NCBI Taxonomy" id="13427"/>
    <lineage>
        <taxon>Eukaryota</taxon>
        <taxon>Viridiplantae</taxon>
        <taxon>Streptophyta</taxon>
        <taxon>Embryophyta</taxon>
        <taxon>Tracheophyta</taxon>
        <taxon>Spermatophyta</taxon>
        <taxon>Magnoliopsida</taxon>
        <taxon>eudicotyledons</taxon>
        <taxon>Gunneridae</taxon>
        <taxon>Pentapetalae</taxon>
        <taxon>asterids</taxon>
        <taxon>campanulids</taxon>
        <taxon>Asterales</taxon>
        <taxon>Asteraceae</taxon>
        <taxon>Cichorioideae</taxon>
        <taxon>Cichorieae</taxon>
        <taxon>Cichoriinae</taxon>
        <taxon>Cichorium</taxon>
    </lineage>
</organism>
<keyword evidence="2" id="KW-1185">Reference proteome</keyword>
<reference evidence="2" key="1">
    <citation type="journal article" date="2022" name="Mol. Ecol. Resour.">
        <title>The genomes of chicory, endive, great burdock and yacon provide insights into Asteraceae palaeo-polyploidization history and plant inulin production.</title>
        <authorList>
            <person name="Fan W."/>
            <person name="Wang S."/>
            <person name="Wang H."/>
            <person name="Wang A."/>
            <person name="Jiang F."/>
            <person name="Liu H."/>
            <person name="Zhao H."/>
            <person name="Xu D."/>
            <person name="Zhang Y."/>
        </authorList>
    </citation>
    <scope>NUCLEOTIDE SEQUENCE [LARGE SCALE GENOMIC DNA]</scope>
    <source>
        <strain evidence="2">cv. Punajuju</strain>
    </source>
</reference>
<comment type="caution">
    <text evidence="1">The sequence shown here is derived from an EMBL/GenBank/DDBJ whole genome shotgun (WGS) entry which is preliminary data.</text>
</comment>
<evidence type="ECO:0000313" key="2">
    <source>
        <dbReference type="Proteomes" id="UP001055811"/>
    </source>
</evidence>